<keyword evidence="3" id="KW-1185">Reference proteome</keyword>
<gene>
    <name evidence="2" type="ORF">I5M32_00345</name>
</gene>
<keyword evidence="1" id="KW-0472">Membrane</keyword>
<keyword evidence="2" id="KW-0378">Hydrolase</keyword>
<organism evidence="2 3">
    <name type="scientific">Pedobacter segetis</name>
    <dbReference type="NCBI Taxonomy" id="2793069"/>
    <lineage>
        <taxon>Bacteria</taxon>
        <taxon>Pseudomonadati</taxon>
        <taxon>Bacteroidota</taxon>
        <taxon>Sphingobacteriia</taxon>
        <taxon>Sphingobacteriales</taxon>
        <taxon>Sphingobacteriaceae</taxon>
        <taxon>Pedobacter</taxon>
    </lineage>
</organism>
<name>A0ABS1BEV1_9SPHI</name>
<keyword evidence="1" id="KW-0812">Transmembrane</keyword>
<feature type="transmembrane region" description="Helical" evidence="1">
    <location>
        <begin position="211"/>
        <end position="232"/>
    </location>
</feature>
<evidence type="ECO:0000256" key="1">
    <source>
        <dbReference type="SAM" id="Phobius"/>
    </source>
</evidence>
<dbReference type="GO" id="GO:0008237">
    <property type="term" value="F:metallopeptidase activity"/>
    <property type="evidence" value="ECO:0007669"/>
    <property type="project" value="UniProtKB-KW"/>
</dbReference>
<feature type="transmembrane region" description="Helical" evidence="1">
    <location>
        <begin position="26"/>
        <end position="46"/>
    </location>
</feature>
<comment type="caution">
    <text evidence="2">The sequence shown here is derived from an EMBL/GenBank/DDBJ whole genome shotgun (WGS) entry which is preliminary data.</text>
</comment>
<keyword evidence="2" id="KW-0645">Protease</keyword>
<dbReference type="EMBL" id="JAEHFY010000001">
    <property type="protein sequence ID" value="MBK0381393.1"/>
    <property type="molecule type" value="Genomic_DNA"/>
</dbReference>
<accession>A0ABS1BEV1</accession>
<proteinExistence type="predicted"/>
<dbReference type="RefSeq" id="WP_200583730.1">
    <property type="nucleotide sequence ID" value="NZ_JAEHFY010000001.1"/>
</dbReference>
<keyword evidence="1" id="KW-1133">Transmembrane helix</keyword>
<evidence type="ECO:0000313" key="3">
    <source>
        <dbReference type="Proteomes" id="UP000660024"/>
    </source>
</evidence>
<sequence length="234" mass="27020">MVQQLLADFFGYLKNPDPFLKQKYKFMPYQHLMVLLVLALVVSSILESSADLLVTLKIILPQPASIVRNNEYSKLKLLLEGVCIAPVLEECIFRYQLRSFTAANFFVGFSIIYGVYDYLNTYGEVALCLLVLIAIIIFNNWLNKDIRVKFKFKFIKSTFPTYFYLIVLIFGLVHSTNFINYKQYGFAIIIWVLPQMFGGLILGFTRMKYGLYSAIMLHCTYNLFSIGTFILFGS</sequence>
<reference evidence="2 3" key="1">
    <citation type="submission" date="2020-12" db="EMBL/GenBank/DDBJ databases">
        <title>Bacterial novel species Pedobacter sp. SD-b isolated from soil.</title>
        <authorList>
            <person name="Jung H.-Y."/>
        </authorList>
    </citation>
    <scope>NUCLEOTIDE SEQUENCE [LARGE SCALE GENOMIC DNA]</scope>
    <source>
        <strain evidence="2 3">SD-b</strain>
    </source>
</reference>
<feature type="transmembrane region" description="Helical" evidence="1">
    <location>
        <begin position="185"/>
        <end position="204"/>
    </location>
</feature>
<feature type="transmembrane region" description="Helical" evidence="1">
    <location>
        <begin position="122"/>
        <end position="142"/>
    </location>
</feature>
<protein>
    <submittedName>
        <fullName evidence="2">CPBP family intramembrane metalloprotease</fullName>
    </submittedName>
</protein>
<feature type="transmembrane region" description="Helical" evidence="1">
    <location>
        <begin position="162"/>
        <end position="179"/>
    </location>
</feature>
<keyword evidence="2" id="KW-0482">Metalloprotease</keyword>
<feature type="transmembrane region" description="Helical" evidence="1">
    <location>
        <begin position="97"/>
        <end position="116"/>
    </location>
</feature>
<dbReference type="Proteomes" id="UP000660024">
    <property type="component" value="Unassembled WGS sequence"/>
</dbReference>
<evidence type="ECO:0000313" key="2">
    <source>
        <dbReference type="EMBL" id="MBK0381393.1"/>
    </source>
</evidence>